<dbReference type="AlphaFoldDB" id="A0A9D2KGQ8"/>
<evidence type="ECO:0000313" key="2">
    <source>
        <dbReference type="EMBL" id="HJA02463.1"/>
    </source>
</evidence>
<feature type="transmembrane region" description="Helical" evidence="1">
    <location>
        <begin position="23"/>
        <end position="45"/>
    </location>
</feature>
<proteinExistence type="predicted"/>
<comment type="caution">
    <text evidence="2">The sequence shown here is derived from an EMBL/GenBank/DDBJ whole genome shotgun (WGS) entry which is preliminary data.</text>
</comment>
<keyword evidence="1" id="KW-1133">Transmembrane helix</keyword>
<feature type="non-terminal residue" evidence="2">
    <location>
        <position position="74"/>
    </location>
</feature>
<name>A0A9D2KGQ8_9FIRM</name>
<reference evidence="2" key="1">
    <citation type="journal article" date="2021" name="PeerJ">
        <title>Extensive microbial diversity within the chicken gut microbiome revealed by metagenomics and culture.</title>
        <authorList>
            <person name="Gilroy R."/>
            <person name="Ravi A."/>
            <person name="Getino M."/>
            <person name="Pursley I."/>
            <person name="Horton D.L."/>
            <person name="Alikhan N.F."/>
            <person name="Baker D."/>
            <person name="Gharbi K."/>
            <person name="Hall N."/>
            <person name="Watson M."/>
            <person name="Adriaenssens E.M."/>
            <person name="Foster-Nyarko E."/>
            <person name="Jarju S."/>
            <person name="Secka A."/>
            <person name="Antonio M."/>
            <person name="Oren A."/>
            <person name="Chaudhuri R.R."/>
            <person name="La Ragione R."/>
            <person name="Hildebrand F."/>
            <person name="Pallen M.J."/>
        </authorList>
    </citation>
    <scope>NUCLEOTIDE SEQUENCE</scope>
    <source>
        <strain evidence="2">CHK156-179</strain>
    </source>
</reference>
<evidence type="ECO:0000256" key="1">
    <source>
        <dbReference type="SAM" id="Phobius"/>
    </source>
</evidence>
<protein>
    <submittedName>
        <fullName evidence="2">ABC transporter permease</fullName>
    </submittedName>
</protein>
<keyword evidence="1" id="KW-0812">Transmembrane</keyword>
<dbReference type="Proteomes" id="UP000824221">
    <property type="component" value="Unassembled WGS sequence"/>
</dbReference>
<sequence length="74" mass="8270">MKNTKEPFIHITRREGMPLWKGLLIRVAAVLVALILSDIVISAAAPKSQGFFGFFSALFSGAFGTERRTWLLFQ</sequence>
<keyword evidence="1" id="KW-0472">Membrane</keyword>
<accession>A0A9D2KGQ8</accession>
<evidence type="ECO:0000313" key="3">
    <source>
        <dbReference type="Proteomes" id="UP000824221"/>
    </source>
</evidence>
<dbReference type="EMBL" id="DXAJ01000056">
    <property type="protein sequence ID" value="HJA02463.1"/>
    <property type="molecule type" value="Genomic_DNA"/>
</dbReference>
<gene>
    <name evidence="2" type="ORF">H9797_03675</name>
</gene>
<reference evidence="2" key="2">
    <citation type="submission" date="2021-04" db="EMBL/GenBank/DDBJ databases">
        <authorList>
            <person name="Gilroy R."/>
        </authorList>
    </citation>
    <scope>NUCLEOTIDE SEQUENCE</scope>
    <source>
        <strain evidence="2">CHK156-179</strain>
    </source>
</reference>
<organism evidence="2 3">
    <name type="scientific">Candidatus Gallimonas gallistercoris</name>
    <dbReference type="NCBI Taxonomy" id="2838602"/>
    <lineage>
        <taxon>Bacteria</taxon>
        <taxon>Bacillati</taxon>
        <taxon>Bacillota</taxon>
        <taxon>Clostridia</taxon>
        <taxon>Candidatus Gallimonas</taxon>
    </lineage>
</organism>